<dbReference type="EMBL" id="GL984303">
    <property type="protein sequence ID" value="EGR27982.1"/>
    <property type="molecule type" value="Genomic_DNA"/>
</dbReference>
<dbReference type="SMART" id="SM00044">
    <property type="entry name" value="CYCc"/>
    <property type="match status" value="2"/>
</dbReference>
<evidence type="ECO:0000256" key="5">
    <source>
        <dbReference type="ARBA" id="ARBA00022723"/>
    </source>
</evidence>
<keyword evidence="9 14" id="KW-1133">Transmembrane helix</keyword>
<comment type="subcellular location">
    <subcellularLocation>
        <location evidence="2">Membrane</location>
        <topology evidence="2">Multi-pass membrane protein</topology>
    </subcellularLocation>
</comment>
<feature type="transmembrane region" description="Helical" evidence="14">
    <location>
        <begin position="1251"/>
        <end position="1269"/>
    </location>
</feature>
<dbReference type="SUPFAM" id="SSF56784">
    <property type="entry name" value="HAD-like"/>
    <property type="match status" value="1"/>
</dbReference>
<dbReference type="Gene3D" id="3.40.1110.10">
    <property type="entry name" value="Calcium-transporting ATPase, cytoplasmic domain N"/>
    <property type="match status" value="1"/>
</dbReference>
<feature type="transmembrane region" description="Helical" evidence="14">
    <location>
        <begin position="1018"/>
        <end position="1042"/>
    </location>
</feature>
<feature type="transmembrane region" description="Helical" evidence="14">
    <location>
        <begin position="935"/>
        <end position="956"/>
    </location>
</feature>
<dbReference type="PROSITE" id="PS50125">
    <property type="entry name" value="GUANYLATE_CYCLASE_2"/>
    <property type="match status" value="2"/>
</dbReference>
<evidence type="ECO:0000313" key="17">
    <source>
        <dbReference type="Proteomes" id="UP000008983"/>
    </source>
</evidence>
<feature type="transmembrane region" description="Helical" evidence="14">
    <location>
        <begin position="1307"/>
        <end position="1326"/>
    </location>
</feature>
<dbReference type="EC" id="4.6.1.1" evidence="3"/>
<name>G0R3J3_ICHMU</name>
<dbReference type="OrthoDB" id="354346at2759"/>
<evidence type="ECO:0000256" key="8">
    <source>
        <dbReference type="ARBA" id="ARBA00022842"/>
    </source>
</evidence>
<dbReference type="GO" id="GO:0009190">
    <property type="term" value="P:cyclic nucleotide biosynthetic process"/>
    <property type="evidence" value="ECO:0007669"/>
    <property type="project" value="InterPro"/>
</dbReference>
<evidence type="ECO:0000256" key="6">
    <source>
        <dbReference type="ARBA" id="ARBA00022741"/>
    </source>
</evidence>
<sequence length="2234" mass="260666">MLYRYNPSRWQRTIKVNKCKFSNQKQYFFKIYIKQINNKIKVINFKDYKKSFFNKYRAILNLKLSYEPPNQNINEFNGQLRLKKDPKIEFLTNDNFIPRGSTVYLQKSKDWIYGLVLYTGMKTKIMINRNYQNYKNSYLEGLIQYYFLANVSLVIVFAIVSIIVLIAKSKESDFLINYVDKDVANSIRFFTYIILYSQMIPISIYGVLDIVTILSKFKIEKQNKKKKKYFKINDPNVFSNMGHIDYIFMDKFTAIHKKIHDVARITTYNDDYRIEKDDISKFLEGKEFSNKDFKNFQTINQLTQNAQFTLNFIEVDEKNDEYDIYKDNKKEENNNNNIQNIKIQTNGAQFNPINSNQNQSMQTDDFDIKNIQDKLFCNQMENSNKLPLQLKEYLQKELQNTKNPETSEKQAIQYSQISEKQISQNFQQESKSETVNIDKQQPINELSKAQIYTTYQYVQKIQEMYDENNIKGDLSQIIIASLICNHAEPSKHDTLEIVDSSILQNENSVLQFASQSGFTLFTQKNKSYIYFGKKNVVQIDEKMFNYQRGDKKTFSVIVQLTQDKKQSFYLYCKGDPAYMRNRMQISIQESINFDILVQSFQKQGLQPIVYTKKQLSQAQYNKYIELYKQIQNNPQVQEEELKQLGLEIEVNLQFIGLFGLKQRVNQDIFPLINLFQKSNLNLYLLSSETQEQTLNTAIQGFGRQANKQYFQISEDNTEQVWNQVRQILQQLKDIFSTQNQQKIQAEKAKRNNYELAQPLDEKKQQETVDKNLNQKEEVQDLERRLSKALQQNIMLEKINQQYQLHLNGKSFLCLTQDNTLLQHFTFILQFCRVVIGYNIDQESKGKLVNIIKKGMLFNPTVCAIGDGYKDTQMMKNADISIEIVESCPQSHTEFCTGEQFHVLSNGGDIQLSQIKDIKDLILLEGVNNFFQTQNLIYFLFYKSLLFGLSLFYFNWYSSFLGTSMFESMWVFLYDFIFNAGTVILYGLYDTPFQKIVLQIFPSLYVSGLVEKQRVLSNFVLQSVLEGLFQGTLIYYVSIYIVSRSLSIDGYNSDFGIMSLVIIYSVILVFNFKIILTSESHKVRIVWAGQLIVLVLIIVFIFANDTDNFSNWDWVMTTGEIFKRGDTICCLIFNVIVSLIVSHFVNVFMVEYLQPNTYLLNASKIQQQKLNWKEYNNQIIIEQSLKREIDLGLLIKKIFTSQSIIEQSVLDMVSAFESDVTHMQINPYSLKFNDQKLENKYKYERTSSSSSIFRFTYFIIVLIIVVYIIVDTITDKELDQIRGFLRAGFGGFFVLGLILVLSQKFQDLYYSLSFSLLFIGVVFKIILDWIESNFSTSMTTMITTCILTFNFGLNIYSVIILNLMNSCSFIIRIIFIYYDKGYYDQNGTNQDLYNFFLIASFVIMLFYVFVQSVYVIYKSESEKRKYFVAQQDIKNAKEQNNAILSILVPDFVQNKLNTGKFEMADDQDEVAILFADICYFDDMVEEEQNNIVSILDELFRNFDIICEKHGAQKIETVGKTYMAATGIKECEINVSEQIKQRGKGERLVTMAKEMLEHASNQKWGKQQEPIQLKIGINKGEVMAGVIGNPKPQFSLIGDTVNTTSRICAQCSYGKIMITQKIKDEVKNMNHSFKPITFQPKGKDVMTAYEIAGLATQKKFQGILKNLNKHKDAINQIPLSNNQTVKKQNSITGGSNNNSEKQNNIINVLRGKNPINQEKNNKSSQNQILNQQNTEQQQLTIKQNEENRLMTNNQYGPDTEYQDDDDENDEDIDFEEDVILEQGDLKTNILLMIDKNVPNDSIYKFRNQTKKYSLHVNRIMIIFLILLYLISTMFLITVRSAFQYSSAIFIIRGIYIFALVIVLFTLSYSFSNDQIRYITQFILMLGCVPSLLQGYFCFQDDFLTIQIIEALIIYMTSSYIVIFNFIDIIVYSTIISILFIALIFDDLNVTNCFFFWAFIILIIQKSYIYLRNSYKNYNFTSKINKKKDKMQGLVNQLLPAVVKKHKRNLKNIIFFQKALNKLRNQNVFLNNKRELTDEFEDVTILFADIKGFTEFSDKVKDPKKVLKMLKNLFEGFDKLCLKNNVFKLYTIGDCYVVLSFVVAERQNIKEEICQEAKNVVNMGLEMIETINHIRKDYTFLNMRIGIHTSKKIIGGILGTHVVRYDVYGRDIRIANKMESSGDPAKVMISQSTKDWIEKDPNCPYSIVWAKEVEIKSKDKPTEIIQSYFINKKGYYQ</sequence>
<feature type="transmembrane region" description="Helical" evidence="14">
    <location>
        <begin position="1054"/>
        <end position="1075"/>
    </location>
</feature>
<dbReference type="InParanoid" id="G0R3J3"/>
<dbReference type="eggNOG" id="KOG0206">
    <property type="taxonomic scope" value="Eukaryota"/>
</dbReference>
<dbReference type="Pfam" id="PF00211">
    <property type="entry name" value="Guanylate_cyc"/>
    <property type="match status" value="2"/>
</dbReference>
<dbReference type="GeneID" id="14904028"/>
<dbReference type="Gene3D" id="3.30.70.1230">
    <property type="entry name" value="Nucleotide cyclase"/>
    <property type="match status" value="2"/>
</dbReference>
<feature type="transmembrane region" description="Helical" evidence="14">
    <location>
        <begin position="1926"/>
        <end position="1945"/>
    </location>
</feature>
<feature type="region of interest" description="Disordered" evidence="13">
    <location>
        <begin position="1676"/>
        <end position="1701"/>
    </location>
</feature>
<feature type="domain" description="Guanylate cyclase" evidence="15">
    <location>
        <begin position="2041"/>
        <end position="2176"/>
    </location>
</feature>
<proteinExistence type="predicted"/>
<evidence type="ECO:0000313" key="16">
    <source>
        <dbReference type="EMBL" id="EGR27982.1"/>
    </source>
</evidence>
<gene>
    <name evidence="16" type="ORF">IMG5_185650</name>
</gene>
<dbReference type="Pfam" id="PF16212">
    <property type="entry name" value="PhoLip_ATPase_C"/>
    <property type="match status" value="1"/>
</dbReference>
<evidence type="ECO:0000259" key="15">
    <source>
        <dbReference type="PROSITE" id="PS50125"/>
    </source>
</evidence>
<dbReference type="Proteomes" id="UP000008983">
    <property type="component" value="Unassembled WGS sequence"/>
</dbReference>
<dbReference type="InterPro" id="IPR032630">
    <property type="entry name" value="P_typ_ATPase_c"/>
</dbReference>
<comment type="catalytic activity">
    <reaction evidence="1">
        <text>ATP = 3',5'-cyclic AMP + diphosphate</text>
        <dbReference type="Rhea" id="RHEA:15389"/>
        <dbReference type="ChEBI" id="CHEBI:30616"/>
        <dbReference type="ChEBI" id="CHEBI:33019"/>
        <dbReference type="ChEBI" id="CHEBI:58165"/>
        <dbReference type="EC" id="4.6.1.1"/>
    </reaction>
</comment>
<feature type="transmembrane region" description="Helical" evidence="14">
    <location>
        <begin position="1817"/>
        <end position="1836"/>
    </location>
</feature>
<evidence type="ECO:0000256" key="14">
    <source>
        <dbReference type="SAM" id="Phobius"/>
    </source>
</evidence>
<feature type="transmembrane region" description="Helical" evidence="14">
    <location>
        <begin position="1130"/>
        <end position="1152"/>
    </location>
</feature>
<evidence type="ECO:0000256" key="2">
    <source>
        <dbReference type="ARBA" id="ARBA00004141"/>
    </source>
</evidence>
<keyword evidence="8" id="KW-0460">Magnesium</keyword>
<dbReference type="PANTHER" id="PTHR45627">
    <property type="entry name" value="ADENYLATE CYCLASE TYPE 1"/>
    <property type="match status" value="1"/>
</dbReference>
<evidence type="ECO:0000256" key="7">
    <source>
        <dbReference type="ARBA" id="ARBA00022840"/>
    </source>
</evidence>
<feature type="transmembrane region" description="Helical" evidence="14">
    <location>
        <begin position="1842"/>
        <end position="1864"/>
    </location>
</feature>
<evidence type="ECO:0000256" key="11">
    <source>
        <dbReference type="ARBA" id="ARBA00023239"/>
    </source>
</evidence>
<reference evidence="16 17" key="1">
    <citation type="submission" date="2011-07" db="EMBL/GenBank/DDBJ databases">
        <authorList>
            <person name="Coyne R."/>
            <person name="Brami D."/>
            <person name="Johnson J."/>
            <person name="Hostetler J."/>
            <person name="Hannick L."/>
            <person name="Clark T."/>
            <person name="Cassidy-Hanley D."/>
            <person name="Inman J."/>
        </authorList>
    </citation>
    <scope>NUCLEOTIDE SEQUENCE [LARGE SCALE GENOMIC DNA]</scope>
    <source>
        <strain evidence="16 17">G5</strain>
    </source>
</reference>
<dbReference type="GO" id="GO:0046872">
    <property type="term" value="F:metal ion binding"/>
    <property type="evidence" value="ECO:0007669"/>
    <property type="project" value="UniProtKB-KW"/>
</dbReference>
<evidence type="ECO:0000256" key="13">
    <source>
        <dbReference type="SAM" id="MobiDB-lite"/>
    </source>
</evidence>
<feature type="compositionally biased region" description="Polar residues" evidence="13">
    <location>
        <begin position="1676"/>
        <end position="1692"/>
    </location>
</feature>
<feature type="coiled-coil region" evidence="12">
    <location>
        <begin position="764"/>
        <end position="798"/>
    </location>
</feature>
<feature type="transmembrane region" description="Helical" evidence="14">
    <location>
        <begin position="1357"/>
        <end position="1377"/>
    </location>
</feature>
<dbReference type="InterPro" id="IPR023299">
    <property type="entry name" value="ATPase_P-typ_cyto_dom_N"/>
</dbReference>
<dbReference type="InterPro" id="IPR001054">
    <property type="entry name" value="A/G_cyclase"/>
</dbReference>
<dbReference type="InterPro" id="IPR023214">
    <property type="entry name" value="HAD_sf"/>
</dbReference>
<dbReference type="SUPFAM" id="SSF81665">
    <property type="entry name" value="Calcium ATPase, transmembrane domain M"/>
    <property type="match status" value="1"/>
</dbReference>
<feature type="transmembrane region" description="Helical" evidence="14">
    <location>
        <begin position="1281"/>
        <end position="1300"/>
    </location>
</feature>
<dbReference type="SUPFAM" id="SSF55073">
    <property type="entry name" value="Nucleotide cyclase"/>
    <property type="match status" value="2"/>
</dbReference>
<dbReference type="eggNOG" id="KOG3619">
    <property type="taxonomic scope" value="Eukaryota"/>
</dbReference>
<evidence type="ECO:0000256" key="4">
    <source>
        <dbReference type="ARBA" id="ARBA00022692"/>
    </source>
</evidence>
<feature type="domain" description="Guanylate cyclase" evidence="15">
    <location>
        <begin position="1470"/>
        <end position="1606"/>
    </location>
</feature>
<dbReference type="Gene3D" id="3.40.50.1000">
    <property type="entry name" value="HAD superfamily/HAD-like"/>
    <property type="match status" value="1"/>
</dbReference>
<feature type="transmembrane region" description="Helical" evidence="14">
    <location>
        <begin position="187"/>
        <end position="217"/>
    </location>
</feature>
<feature type="region of interest" description="Disordered" evidence="13">
    <location>
        <begin position="1743"/>
        <end position="1766"/>
    </location>
</feature>
<dbReference type="CDD" id="cd07302">
    <property type="entry name" value="CHD"/>
    <property type="match status" value="2"/>
</dbReference>
<protein>
    <recommendedName>
        <fullName evidence="3">adenylate cyclase</fullName>
        <ecNumber evidence="3">4.6.1.1</ecNumber>
    </recommendedName>
</protein>
<organism evidence="16 17">
    <name type="scientific">Ichthyophthirius multifiliis</name>
    <name type="common">White spot disease agent</name>
    <name type="synonym">Ich</name>
    <dbReference type="NCBI Taxonomy" id="5932"/>
    <lineage>
        <taxon>Eukaryota</taxon>
        <taxon>Sar</taxon>
        <taxon>Alveolata</taxon>
        <taxon>Ciliophora</taxon>
        <taxon>Intramacronucleata</taxon>
        <taxon>Oligohymenophorea</taxon>
        <taxon>Hymenostomatida</taxon>
        <taxon>Ophryoglenina</taxon>
        <taxon>Ichthyophthirius</taxon>
    </lineage>
</organism>
<dbReference type="InterPro" id="IPR029787">
    <property type="entry name" value="Nucleotide_cyclase"/>
</dbReference>
<evidence type="ECO:0000256" key="12">
    <source>
        <dbReference type="SAM" id="Coils"/>
    </source>
</evidence>
<dbReference type="InterPro" id="IPR036412">
    <property type="entry name" value="HAD-like_sf"/>
</dbReference>
<evidence type="ECO:0000256" key="3">
    <source>
        <dbReference type="ARBA" id="ARBA00012201"/>
    </source>
</evidence>
<feature type="transmembrane region" description="Helical" evidence="14">
    <location>
        <begin position="1392"/>
        <end position="1416"/>
    </location>
</feature>
<feature type="transmembrane region" description="Helical" evidence="14">
    <location>
        <begin position="1951"/>
        <end position="1968"/>
    </location>
</feature>
<dbReference type="GO" id="GO:0035556">
    <property type="term" value="P:intracellular signal transduction"/>
    <property type="evidence" value="ECO:0007669"/>
    <property type="project" value="InterPro"/>
</dbReference>
<feature type="transmembrane region" description="Helical" evidence="14">
    <location>
        <begin position="145"/>
        <end position="167"/>
    </location>
</feature>
<dbReference type="GO" id="GO:0005886">
    <property type="term" value="C:plasma membrane"/>
    <property type="evidence" value="ECO:0007669"/>
    <property type="project" value="TreeGrafter"/>
</dbReference>
<keyword evidence="10 14" id="KW-0472">Membrane</keyword>
<dbReference type="eggNOG" id="KOG4171">
    <property type="taxonomic scope" value="Eukaryota"/>
</dbReference>
<keyword evidence="11" id="KW-0456">Lyase</keyword>
<evidence type="ECO:0000256" key="1">
    <source>
        <dbReference type="ARBA" id="ARBA00001593"/>
    </source>
</evidence>
<keyword evidence="17" id="KW-1185">Reference proteome</keyword>
<dbReference type="GO" id="GO:0004016">
    <property type="term" value="F:adenylate cyclase activity"/>
    <property type="evidence" value="ECO:0007669"/>
    <property type="project" value="UniProtKB-EC"/>
</dbReference>
<dbReference type="RefSeq" id="XP_004027327.1">
    <property type="nucleotide sequence ID" value="XM_004027278.1"/>
</dbReference>
<keyword evidence="5" id="KW-0479">Metal-binding</keyword>
<evidence type="ECO:0000256" key="10">
    <source>
        <dbReference type="ARBA" id="ARBA00023136"/>
    </source>
</evidence>
<feature type="transmembrane region" description="Helical" evidence="14">
    <location>
        <begin position="1332"/>
        <end position="1350"/>
    </location>
</feature>
<dbReference type="InterPro" id="IPR023298">
    <property type="entry name" value="ATPase_P-typ_TM_dom_sf"/>
</dbReference>
<dbReference type="GO" id="GO:0005524">
    <property type="term" value="F:ATP binding"/>
    <property type="evidence" value="ECO:0007669"/>
    <property type="project" value="UniProtKB-KW"/>
</dbReference>
<evidence type="ECO:0000256" key="9">
    <source>
        <dbReference type="ARBA" id="ARBA00022989"/>
    </source>
</evidence>
<keyword evidence="4 14" id="KW-0812">Transmembrane</keyword>
<dbReference type="STRING" id="857967.G0R3J3"/>
<dbReference type="OMA" id="QMVEIIM"/>
<dbReference type="GO" id="GO:0007189">
    <property type="term" value="P:adenylate cyclase-activating G protein-coupled receptor signaling pathway"/>
    <property type="evidence" value="ECO:0007669"/>
    <property type="project" value="TreeGrafter"/>
</dbReference>
<keyword evidence="12" id="KW-0175">Coiled coil</keyword>
<keyword evidence="6" id="KW-0547">Nucleotide-binding</keyword>
<accession>G0R3J3</accession>
<feature type="transmembrane region" description="Helical" evidence="14">
    <location>
        <begin position="968"/>
        <end position="988"/>
    </location>
</feature>
<dbReference type="PANTHER" id="PTHR45627:SF12">
    <property type="entry name" value="ADENYLATE CYCLASE TYPE 2"/>
    <property type="match status" value="1"/>
</dbReference>
<keyword evidence="7" id="KW-0067">ATP-binding</keyword>
<feature type="transmembrane region" description="Helical" evidence="14">
    <location>
        <begin position="1082"/>
        <end position="1102"/>
    </location>
</feature>